<dbReference type="Proteomes" id="UP000887565">
    <property type="component" value="Unplaced"/>
</dbReference>
<feature type="compositionally biased region" description="Low complexity" evidence="1">
    <location>
        <begin position="103"/>
        <end position="118"/>
    </location>
</feature>
<organism evidence="2 3">
    <name type="scientific">Romanomermis culicivorax</name>
    <name type="common">Nematode worm</name>
    <dbReference type="NCBI Taxonomy" id="13658"/>
    <lineage>
        <taxon>Eukaryota</taxon>
        <taxon>Metazoa</taxon>
        <taxon>Ecdysozoa</taxon>
        <taxon>Nematoda</taxon>
        <taxon>Enoplea</taxon>
        <taxon>Dorylaimia</taxon>
        <taxon>Mermithida</taxon>
        <taxon>Mermithoidea</taxon>
        <taxon>Mermithidae</taxon>
        <taxon>Romanomermis</taxon>
    </lineage>
</organism>
<keyword evidence="2" id="KW-1185">Reference proteome</keyword>
<evidence type="ECO:0000313" key="3">
    <source>
        <dbReference type="WBParaSite" id="nRc.2.0.1.t11806-RA"/>
    </source>
</evidence>
<reference evidence="3" key="1">
    <citation type="submission" date="2022-11" db="UniProtKB">
        <authorList>
            <consortium name="WormBaseParasite"/>
        </authorList>
    </citation>
    <scope>IDENTIFICATION</scope>
</reference>
<evidence type="ECO:0000256" key="1">
    <source>
        <dbReference type="SAM" id="MobiDB-lite"/>
    </source>
</evidence>
<dbReference type="AlphaFoldDB" id="A0A915IF09"/>
<evidence type="ECO:0000313" key="2">
    <source>
        <dbReference type="Proteomes" id="UP000887565"/>
    </source>
</evidence>
<dbReference type="WBParaSite" id="nRc.2.0.1.t11806-RA">
    <property type="protein sequence ID" value="nRc.2.0.1.t11806-RA"/>
    <property type="gene ID" value="nRc.2.0.1.g11806"/>
</dbReference>
<protein>
    <submittedName>
        <fullName evidence="3">Uncharacterized protein</fullName>
    </submittedName>
</protein>
<feature type="region of interest" description="Disordered" evidence="1">
    <location>
        <begin position="96"/>
        <end position="118"/>
    </location>
</feature>
<proteinExistence type="predicted"/>
<name>A0A915IF09_ROMCU</name>
<accession>A0A915IF09</accession>
<sequence length="118" mass="13455">MKHALDNKTLTLPVWGQIRVPDSTIIQAHGPVVINMESVFGNYPFKCVVLDDDTQDQLIIRTDFLTHPKINAVLNFKDEYIKIGNKCLPLQITKNAPRPNAKQLPQPQCTTPLQQHQW</sequence>